<gene>
    <name evidence="1" type="ORF">ISF26_06350</name>
</gene>
<dbReference type="Proteomes" id="UP001054846">
    <property type="component" value="Chromosome"/>
</dbReference>
<evidence type="ECO:0000313" key="2">
    <source>
        <dbReference type="Proteomes" id="UP001054846"/>
    </source>
</evidence>
<evidence type="ECO:0000313" key="1">
    <source>
        <dbReference type="EMBL" id="UFP97112.1"/>
    </source>
</evidence>
<evidence type="ECO:0008006" key="3">
    <source>
        <dbReference type="Google" id="ProtNLM"/>
    </source>
</evidence>
<dbReference type="RefSeq" id="WP_230844273.1">
    <property type="nucleotide sequence ID" value="NZ_CP063845.1"/>
</dbReference>
<accession>A0ABY3PTN0</accession>
<keyword evidence="2" id="KW-1185">Reference proteome</keyword>
<dbReference type="EMBL" id="CP063845">
    <property type="protein sequence ID" value="UFP97112.1"/>
    <property type="molecule type" value="Genomic_DNA"/>
</dbReference>
<reference evidence="1 2" key="1">
    <citation type="journal article" date="2021" name="Genome Biol. Evol.">
        <title>Complete Genome Sequencing of a Novel Gloeobacter Species from a Waterfall Cave in Mexico.</title>
        <authorList>
            <person name="Saw J.H."/>
            <person name="Cardona T."/>
            <person name="Montejano G."/>
        </authorList>
    </citation>
    <scope>NUCLEOTIDE SEQUENCE [LARGE SCALE GENOMIC DNA]</scope>
    <source>
        <strain evidence="1">MG652769</strain>
    </source>
</reference>
<organism evidence="1 2">
    <name type="scientific">Gloeobacter morelensis MG652769</name>
    <dbReference type="NCBI Taxonomy" id="2781736"/>
    <lineage>
        <taxon>Bacteria</taxon>
        <taxon>Bacillati</taxon>
        <taxon>Cyanobacteriota</taxon>
        <taxon>Cyanophyceae</taxon>
        <taxon>Gloeobacterales</taxon>
        <taxon>Gloeobacteraceae</taxon>
        <taxon>Gloeobacter</taxon>
        <taxon>Gloeobacter morelensis</taxon>
    </lineage>
</organism>
<sequence length="180" mass="19320">MVPKKRLIVIPGDQGSPAKRAATEAFCTALGLPHRLLAPEAPPYWPGSVRALLNDCSGCSVVVIAFSAGVVGAAAALQRNYLVSAGITIEALIALDGWLVPLFCPFPIYRLSHDAFTHRTSLLFGMGCTNFFADPAVAHLDLWTAPNRVVGWQVTGNTRAPTTALDFIYSRLREHSCTAD</sequence>
<proteinExistence type="predicted"/>
<protein>
    <recommendedName>
        <fullName evidence="3">Alpha/beta hydrolase</fullName>
    </recommendedName>
</protein>
<name>A0ABY3PTN0_9CYAN</name>